<evidence type="ECO:0000256" key="4">
    <source>
        <dbReference type="PROSITE-ProRule" id="PRU00175"/>
    </source>
</evidence>
<feature type="domain" description="RING-type" evidence="5">
    <location>
        <begin position="31"/>
        <end position="67"/>
    </location>
</feature>
<dbReference type="CDD" id="cd16571">
    <property type="entry name" value="RING-HC_SIAHs"/>
    <property type="match status" value="1"/>
</dbReference>
<keyword evidence="1" id="KW-0479">Metal-binding</keyword>
<dbReference type="PANTHER" id="PTHR46632">
    <property type="entry name" value="E3 UBIQUITIN-PROTEIN LIGASE SINA-LIKE 4"/>
    <property type="match status" value="1"/>
</dbReference>
<dbReference type="Pfam" id="PF21362">
    <property type="entry name" value="Sina_RING"/>
    <property type="match status" value="1"/>
</dbReference>
<dbReference type="EMBL" id="GEVI01010772">
    <property type="protein sequence ID" value="JAU21548.1"/>
    <property type="molecule type" value="Transcribed_RNA"/>
</dbReference>
<sequence>MESSSSNHLQKKQRTKDKTRSLMLDFDVLDCPVCCEPLTIPVFQCENGHLACSSCCPKLSNKCPACDLPVGHIRCRAMESVNNLCLMPKRQVWMHPKFILWESINSRERIHFLSVLLPCTRLQLHLLIQGSLQSL</sequence>
<dbReference type="InterPro" id="IPR049548">
    <property type="entry name" value="Sina-like_RING"/>
</dbReference>
<protein>
    <submittedName>
        <fullName evidence="6">Putative E3 ubiquitin-protein ligase SINA-like 6</fullName>
    </submittedName>
</protein>
<dbReference type="InterPro" id="IPR044286">
    <property type="entry name" value="SINL_plant"/>
</dbReference>
<dbReference type="Gene3D" id="3.30.40.10">
    <property type="entry name" value="Zinc/RING finger domain, C3HC4 (zinc finger)"/>
    <property type="match status" value="1"/>
</dbReference>
<dbReference type="InterPro" id="IPR013083">
    <property type="entry name" value="Znf_RING/FYVE/PHD"/>
</dbReference>
<name>A0A1J3DXG8_NOCCA</name>
<gene>
    <name evidence="6" type="ORF">GA_TR5647_c0_g1_i1_g.18374</name>
</gene>
<keyword evidence="2 4" id="KW-0863">Zinc-finger</keyword>
<accession>A0A1J3DXG8</accession>
<evidence type="ECO:0000313" key="6">
    <source>
        <dbReference type="EMBL" id="JAU21548.1"/>
    </source>
</evidence>
<dbReference type="PANTHER" id="PTHR46632:SF3">
    <property type="entry name" value="E3 UBIQUITIN-PROTEIN LIGASE SINA-LIKE 7-RELATED"/>
    <property type="match status" value="1"/>
</dbReference>
<proteinExistence type="predicted"/>
<evidence type="ECO:0000259" key="5">
    <source>
        <dbReference type="PROSITE" id="PS50089"/>
    </source>
</evidence>
<evidence type="ECO:0000256" key="1">
    <source>
        <dbReference type="ARBA" id="ARBA00022723"/>
    </source>
</evidence>
<dbReference type="GO" id="GO:0008270">
    <property type="term" value="F:zinc ion binding"/>
    <property type="evidence" value="ECO:0007669"/>
    <property type="project" value="UniProtKB-KW"/>
</dbReference>
<reference evidence="6" key="1">
    <citation type="submission" date="2016-07" db="EMBL/GenBank/DDBJ databases">
        <title>De novo transcriptome assembly of four accessions of the metal hyperaccumulator plant Noccaea caerulescens.</title>
        <authorList>
            <person name="Blande D."/>
            <person name="Halimaa P."/>
            <person name="Tervahauta A.I."/>
            <person name="Aarts M.G."/>
            <person name="Karenlampi S.O."/>
        </authorList>
    </citation>
    <scope>NUCLEOTIDE SEQUENCE</scope>
</reference>
<dbReference type="AlphaFoldDB" id="A0A1J3DXG8"/>
<evidence type="ECO:0000256" key="3">
    <source>
        <dbReference type="ARBA" id="ARBA00022833"/>
    </source>
</evidence>
<organism evidence="6">
    <name type="scientific">Noccaea caerulescens</name>
    <name type="common">Alpine penny-cress</name>
    <name type="synonym">Thlaspi caerulescens</name>
    <dbReference type="NCBI Taxonomy" id="107243"/>
    <lineage>
        <taxon>Eukaryota</taxon>
        <taxon>Viridiplantae</taxon>
        <taxon>Streptophyta</taxon>
        <taxon>Embryophyta</taxon>
        <taxon>Tracheophyta</taxon>
        <taxon>Spermatophyta</taxon>
        <taxon>Magnoliopsida</taxon>
        <taxon>eudicotyledons</taxon>
        <taxon>Gunneridae</taxon>
        <taxon>Pentapetalae</taxon>
        <taxon>rosids</taxon>
        <taxon>malvids</taxon>
        <taxon>Brassicales</taxon>
        <taxon>Brassicaceae</taxon>
        <taxon>Coluteocarpeae</taxon>
        <taxon>Noccaea</taxon>
    </lineage>
</organism>
<dbReference type="InterPro" id="IPR001841">
    <property type="entry name" value="Znf_RING"/>
</dbReference>
<keyword evidence="3" id="KW-0862">Zinc</keyword>
<evidence type="ECO:0000256" key="2">
    <source>
        <dbReference type="ARBA" id="ARBA00022771"/>
    </source>
</evidence>
<dbReference type="PROSITE" id="PS50089">
    <property type="entry name" value="ZF_RING_2"/>
    <property type="match status" value="1"/>
</dbReference>